<gene>
    <name evidence="1" type="ORF">S03H2_50799</name>
</gene>
<evidence type="ECO:0000313" key="1">
    <source>
        <dbReference type="EMBL" id="GAH68207.1"/>
    </source>
</evidence>
<accession>X1HFK2</accession>
<dbReference type="EMBL" id="BARU01032187">
    <property type="protein sequence ID" value="GAH68207.1"/>
    <property type="molecule type" value="Genomic_DNA"/>
</dbReference>
<reference evidence="1" key="1">
    <citation type="journal article" date="2014" name="Front. Microbiol.">
        <title>High frequency of phylogenetically diverse reductive dehalogenase-homologous genes in deep subseafloor sedimentary metagenomes.</title>
        <authorList>
            <person name="Kawai M."/>
            <person name="Futagami T."/>
            <person name="Toyoda A."/>
            <person name="Takaki Y."/>
            <person name="Nishi S."/>
            <person name="Hori S."/>
            <person name="Arai W."/>
            <person name="Tsubouchi T."/>
            <person name="Morono Y."/>
            <person name="Uchiyama I."/>
            <person name="Ito T."/>
            <person name="Fujiyama A."/>
            <person name="Inagaki F."/>
            <person name="Takami H."/>
        </authorList>
    </citation>
    <scope>NUCLEOTIDE SEQUENCE</scope>
    <source>
        <strain evidence="1">Expedition CK06-06</strain>
    </source>
</reference>
<name>X1HFK2_9ZZZZ</name>
<comment type="caution">
    <text evidence="1">The sequence shown here is derived from an EMBL/GenBank/DDBJ whole genome shotgun (WGS) entry which is preliminary data.</text>
</comment>
<feature type="non-terminal residue" evidence="1">
    <location>
        <position position="1"/>
    </location>
</feature>
<sequence length="39" mass="4446">SQFKGGVISKYSSFMKEIAEKIENQFSSKKMCRLDESAL</sequence>
<proteinExistence type="predicted"/>
<protein>
    <submittedName>
        <fullName evidence="1">Uncharacterized protein</fullName>
    </submittedName>
</protein>
<organism evidence="1">
    <name type="scientific">marine sediment metagenome</name>
    <dbReference type="NCBI Taxonomy" id="412755"/>
    <lineage>
        <taxon>unclassified sequences</taxon>
        <taxon>metagenomes</taxon>
        <taxon>ecological metagenomes</taxon>
    </lineage>
</organism>
<dbReference type="AlphaFoldDB" id="X1HFK2"/>